<reference evidence="1 2" key="1">
    <citation type="submission" date="2016-05" db="EMBL/GenBank/DDBJ databases">
        <authorList>
            <person name="Gu J."/>
        </authorList>
    </citation>
    <scope>NUCLEOTIDE SEQUENCE [LARGE SCALE GENOMIC DNA]</scope>
    <source>
        <strain evidence="1 2">ACCC40021</strain>
    </source>
</reference>
<protein>
    <recommendedName>
        <fullName evidence="3">PIN domain-containing protein</fullName>
    </recommendedName>
</protein>
<accession>A0ABN4VFM5</accession>
<evidence type="ECO:0000313" key="2">
    <source>
        <dbReference type="Proteomes" id="UP000187191"/>
    </source>
</evidence>
<evidence type="ECO:0008006" key="3">
    <source>
        <dbReference type="Google" id="ProtNLM"/>
    </source>
</evidence>
<gene>
    <name evidence="1" type="ORF">A7J05_00935</name>
</gene>
<dbReference type="Pfam" id="PF19689">
    <property type="entry name" value="DUF6190"/>
    <property type="match status" value="1"/>
</dbReference>
<name>A0ABN4VFM5_9ACTN</name>
<evidence type="ECO:0000313" key="1">
    <source>
        <dbReference type="EMBL" id="APY84535.1"/>
    </source>
</evidence>
<organism evidence="1 2">
    <name type="scientific">Streptomyces alfalfae</name>
    <dbReference type="NCBI Taxonomy" id="1642299"/>
    <lineage>
        <taxon>Bacteria</taxon>
        <taxon>Bacillati</taxon>
        <taxon>Actinomycetota</taxon>
        <taxon>Actinomycetes</taxon>
        <taxon>Kitasatosporales</taxon>
        <taxon>Streptomycetaceae</taxon>
        <taxon>Streptomyces</taxon>
    </lineage>
</organism>
<sequence>MARDVYVDATLFMGMHSVDPAVRASCVAFFAEHLHQPVVMTYEEVGRCDDLVWSYPRQEQDAYYPFMDVLHSIMPISRRAYTCADWQALAQLPARADGLELRERMLLASVLAGEGELVTINPRLTALAADGMPVSTPLRAGASVRFEDADDVLDTLYRTSLTLEVDHAAV</sequence>
<dbReference type="InterPro" id="IPR045685">
    <property type="entry name" value="DUF6190"/>
</dbReference>
<proteinExistence type="predicted"/>
<keyword evidence="2" id="KW-1185">Reference proteome</keyword>
<dbReference type="RefSeq" id="WP_076681962.1">
    <property type="nucleotide sequence ID" value="NZ_CP015588.1"/>
</dbReference>
<dbReference type="Proteomes" id="UP000187191">
    <property type="component" value="Chromosome"/>
</dbReference>
<dbReference type="EMBL" id="CP015588">
    <property type="protein sequence ID" value="APY84535.1"/>
    <property type="molecule type" value="Genomic_DNA"/>
</dbReference>